<keyword evidence="3 6" id="KW-0812">Transmembrane</keyword>
<dbReference type="InterPro" id="IPR045324">
    <property type="entry name" value="Small_multidrug_res"/>
</dbReference>
<dbReference type="Gene3D" id="1.10.3730.20">
    <property type="match status" value="1"/>
</dbReference>
<evidence type="ECO:0000256" key="2">
    <source>
        <dbReference type="ARBA" id="ARBA00022475"/>
    </source>
</evidence>
<dbReference type="InterPro" id="IPR000390">
    <property type="entry name" value="Small_drug/metabolite_transptr"/>
</dbReference>
<reference evidence="9" key="2">
    <citation type="journal article" date="2017" name="Genome Biol. Evol.">
        <title>Comparative genomic analysis identifies a Campylobacter clade deficient in selenium metabolism.</title>
        <authorList>
            <person name="Miller W.G."/>
            <person name="Yee E."/>
            <person name="Lopes B.S."/>
            <person name="Chapman M.H."/>
            <person name="Huynh S."/>
            <person name="Bono J.L."/>
            <person name="Parker C.T."/>
            <person name="Strachan N.J.C."/>
            <person name="Forbes K.J."/>
        </authorList>
    </citation>
    <scope>NUCLEOTIDE SEQUENCE [LARGE SCALE GENOMIC DNA]</scope>
    <source>
        <strain evidence="9">NCTC 13004</strain>
    </source>
</reference>
<dbReference type="PANTHER" id="PTHR30561">
    <property type="entry name" value="SMR FAMILY PROTON-DEPENDENT DRUG EFFLUX TRANSPORTER SUGE"/>
    <property type="match status" value="1"/>
</dbReference>
<feature type="transmembrane region" description="Helical" evidence="7">
    <location>
        <begin position="30"/>
        <end position="50"/>
    </location>
</feature>
<protein>
    <submittedName>
        <fullName evidence="8">Multidrug efflux system protein, EmrE family</fullName>
    </submittedName>
</protein>
<keyword evidence="4 7" id="KW-1133">Transmembrane helix</keyword>
<keyword evidence="5 7" id="KW-0472">Membrane</keyword>
<evidence type="ECO:0000256" key="6">
    <source>
        <dbReference type="RuleBase" id="RU003942"/>
    </source>
</evidence>
<organism evidence="8 9">
    <name type="scientific">Campylobacter lanienae NCTC 13004</name>
    <dbReference type="NCBI Taxonomy" id="1031753"/>
    <lineage>
        <taxon>Bacteria</taxon>
        <taxon>Pseudomonadati</taxon>
        <taxon>Campylobacterota</taxon>
        <taxon>Epsilonproteobacteria</taxon>
        <taxon>Campylobacterales</taxon>
        <taxon>Campylobacteraceae</taxon>
        <taxon>Campylobacter</taxon>
    </lineage>
</organism>
<evidence type="ECO:0000313" key="9">
    <source>
        <dbReference type="Proteomes" id="UP000202031"/>
    </source>
</evidence>
<keyword evidence="2" id="KW-1003">Cell membrane</keyword>
<reference evidence="9" key="1">
    <citation type="journal article" date="2017" name="Genome Biol. Evol.">
        <title>Comparative Genomic Analysis Identifies a Campylobacter Clade Deficient in Selenium Metabolism.</title>
        <authorList>
            <person name="Miller W.G."/>
            <person name="Yee E."/>
            <person name="Lopes B.S."/>
            <person name="Chapman M.H."/>
            <person name="Huynh S."/>
            <person name="Bono J.L."/>
            <person name="Parker C.T."/>
            <person name="Strachan N.J.C."/>
            <person name="Forbes K.J."/>
        </authorList>
    </citation>
    <scope>NUCLEOTIDE SEQUENCE [LARGE SCALE GENOMIC DNA]</scope>
    <source>
        <strain evidence="9">NCTC 13004</strain>
    </source>
</reference>
<comment type="subcellular location">
    <subcellularLocation>
        <location evidence="1 6">Cell membrane</location>
        <topology evidence="1 6">Multi-pass membrane protein</topology>
    </subcellularLocation>
</comment>
<evidence type="ECO:0000256" key="3">
    <source>
        <dbReference type="ARBA" id="ARBA00022692"/>
    </source>
</evidence>
<dbReference type="Proteomes" id="UP000202031">
    <property type="component" value="Chromosome"/>
</dbReference>
<gene>
    <name evidence="8" type="ORF">CLAN_1286</name>
</gene>
<evidence type="ECO:0000256" key="1">
    <source>
        <dbReference type="ARBA" id="ARBA00004651"/>
    </source>
</evidence>
<dbReference type="SUPFAM" id="SSF103481">
    <property type="entry name" value="Multidrug resistance efflux transporter EmrE"/>
    <property type="match status" value="1"/>
</dbReference>
<dbReference type="Pfam" id="PF00893">
    <property type="entry name" value="Multi_Drug_Res"/>
    <property type="match status" value="1"/>
</dbReference>
<feature type="transmembrane region" description="Helical" evidence="7">
    <location>
        <begin position="57"/>
        <end position="80"/>
    </location>
</feature>
<dbReference type="GO" id="GO:0005886">
    <property type="term" value="C:plasma membrane"/>
    <property type="evidence" value="ECO:0007669"/>
    <property type="project" value="UniProtKB-SubCell"/>
</dbReference>
<dbReference type="PANTHER" id="PTHR30561:SF7">
    <property type="entry name" value="GUANIDINIUM EFFLUX SYSTEM SUBUNIT GDNC-RELATED"/>
    <property type="match status" value="1"/>
</dbReference>
<dbReference type="GO" id="GO:0022857">
    <property type="term" value="F:transmembrane transporter activity"/>
    <property type="evidence" value="ECO:0007669"/>
    <property type="project" value="InterPro"/>
</dbReference>
<dbReference type="AlphaFoldDB" id="A0A1X9SP48"/>
<dbReference type="EMBL" id="CP015578">
    <property type="protein sequence ID" value="ARQ98009.1"/>
    <property type="molecule type" value="Genomic_DNA"/>
</dbReference>
<dbReference type="GeneID" id="46921753"/>
<evidence type="ECO:0000313" key="8">
    <source>
        <dbReference type="EMBL" id="ARQ98009.1"/>
    </source>
</evidence>
<evidence type="ECO:0000256" key="7">
    <source>
        <dbReference type="SAM" id="Phobius"/>
    </source>
</evidence>
<sequence>MSNKGFFWVILGATFECGWAYGLKHANTTLEWIATALLICCSFSSFMLSFRYLSASVAYTMFIGFGTIFIVGAEIVTNYFNNESISFIRILFILLIIIGVLGLKRSEA</sequence>
<comment type="similarity">
    <text evidence="6">Belongs to the drug/metabolite transporter (DMT) superfamily. Small multidrug resistance (SMR) (TC 2.A.7.1) family.</text>
</comment>
<evidence type="ECO:0000256" key="5">
    <source>
        <dbReference type="ARBA" id="ARBA00023136"/>
    </source>
</evidence>
<dbReference type="KEGG" id="clx:CLAN_1286"/>
<dbReference type="RefSeq" id="WP_096015123.1">
    <property type="nucleotide sequence ID" value="NZ_CP015578.1"/>
</dbReference>
<feature type="transmembrane region" description="Helical" evidence="7">
    <location>
        <begin position="86"/>
        <end position="103"/>
    </location>
</feature>
<evidence type="ECO:0000256" key="4">
    <source>
        <dbReference type="ARBA" id="ARBA00022989"/>
    </source>
</evidence>
<name>A0A1X9SP48_9BACT</name>
<accession>A0A1X9SP48</accession>
<proteinExistence type="inferred from homology"/>
<dbReference type="InterPro" id="IPR037185">
    <property type="entry name" value="EmrE-like"/>
</dbReference>